<feature type="DNA-binding region" description="HMG box" evidence="5">
    <location>
        <begin position="1"/>
        <end position="65"/>
    </location>
</feature>
<dbReference type="KEGG" id="dgr:6560019"/>
<dbReference type="GO" id="GO:0005634">
    <property type="term" value="C:nucleus"/>
    <property type="evidence" value="ECO:0007669"/>
    <property type="project" value="UniProtKB-UniRule"/>
</dbReference>
<dbReference type="eggNOG" id="KOG0527">
    <property type="taxonomic scope" value="Eukaryota"/>
</dbReference>
<name>B4J664_DROGR</name>
<dbReference type="HOGENOM" id="CLU_025599_0_0_1"/>
<dbReference type="OMA" id="QDYTGNV"/>
<keyword evidence="1" id="KW-0805">Transcription regulation</keyword>
<protein>
    <submittedName>
        <fullName evidence="8">GH20178</fullName>
    </submittedName>
</protein>
<dbReference type="InterPro" id="IPR009071">
    <property type="entry name" value="HMG_box_dom"/>
</dbReference>
<dbReference type="AlphaFoldDB" id="B4J664"/>
<dbReference type="EMBL" id="CH916367">
    <property type="protein sequence ID" value="EDW01922.1"/>
    <property type="molecule type" value="Genomic_DNA"/>
</dbReference>
<dbReference type="GO" id="GO:0000122">
    <property type="term" value="P:negative regulation of transcription by RNA polymerase II"/>
    <property type="evidence" value="ECO:0007669"/>
    <property type="project" value="TreeGrafter"/>
</dbReference>
<evidence type="ECO:0000256" key="6">
    <source>
        <dbReference type="SAM" id="MobiDB-lite"/>
    </source>
</evidence>
<evidence type="ECO:0000313" key="8">
    <source>
        <dbReference type="EMBL" id="EDW01922.1"/>
    </source>
</evidence>
<accession>B4J664</accession>
<dbReference type="FunFam" id="1.10.30.10:FF:000003">
    <property type="entry name" value="Putative transcription factor SOX-6"/>
    <property type="match status" value="1"/>
</dbReference>
<evidence type="ECO:0000256" key="3">
    <source>
        <dbReference type="ARBA" id="ARBA00023163"/>
    </source>
</evidence>
<dbReference type="InterPro" id="IPR036910">
    <property type="entry name" value="HMG_box_dom_sf"/>
</dbReference>
<keyword evidence="3" id="KW-0804">Transcription</keyword>
<dbReference type="InterPro" id="IPR050140">
    <property type="entry name" value="SRY-related_HMG-box_TF-like"/>
</dbReference>
<dbReference type="CDD" id="cd22029">
    <property type="entry name" value="HMG-box_SoxC"/>
    <property type="match status" value="1"/>
</dbReference>
<reference evidence="8 9" key="1">
    <citation type="journal article" date="2007" name="Nature">
        <title>Evolution of genes and genomes on the Drosophila phylogeny.</title>
        <authorList>
            <consortium name="Drosophila 12 Genomes Consortium"/>
            <person name="Clark A.G."/>
            <person name="Eisen M.B."/>
            <person name="Smith D.R."/>
            <person name="Bergman C.M."/>
            <person name="Oliver B."/>
            <person name="Markow T.A."/>
            <person name="Kaufman T.C."/>
            <person name="Kellis M."/>
            <person name="Gelbart W."/>
            <person name="Iyer V.N."/>
            <person name="Pollard D.A."/>
            <person name="Sackton T.B."/>
            <person name="Larracuente A.M."/>
            <person name="Singh N.D."/>
            <person name="Abad J.P."/>
            <person name="Abt D.N."/>
            <person name="Adryan B."/>
            <person name="Aguade M."/>
            <person name="Akashi H."/>
            <person name="Anderson W.W."/>
            <person name="Aquadro C.F."/>
            <person name="Ardell D.H."/>
            <person name="Arguello R."/>
            <person name="Artieri C.G."/>
            <person name="Barbash D.A."/>
            <person name="Barker D."/>
            <person name="Barsanti P."/>
            <person name="Batterham P."/>
            <person name="Batzoglou S."/>
            <person name="Begun D."/>
            <person name="Bhutkar A."/>
            <person name="Blanco E."/>
            <person name="Bosak S.A."/>
            <person name="Bradley R.K."/>
            <person name="Brand A.D."/>
            <person name="Brent M.R."/>
            <person name="Brooks A.N."/>
            <person name="Brown R.H."/>
            <person name="Butlin R.K."/>
            <person name="Caggese C."/>
            <person name="Calvi B.R."/>
            <person name="Bernardo de Carvalho A."/>
            <person name="Caspi A."/>
            <person name="Castrezana S."/>
            <person name="Celniker S.E."/>
            <person name="Chang J.L."/>
            <person name="Chapple C."/>
            <person name="Chatterji S."/>
            <person name="Chinwalla A."/>
            <person name="Civetta A."/>
            <person name="Clifton S.W."/>
            <person name="Comeron J.M."/>
            <person name="Costello J.C."/>
            <person name="Coyne J.A."/>
            <person name="Daub J."/>
            <person name="David R.G."/>
            <person name="Delcher A.L."/>
            <person name="Delehaunty K."/>
            <person name="Do C.B."/>
            <person name="Ebling H."/>
            <person name="Edwards K."/>
            <person name="Eickbush T."/>
            <person name="Evans J.D."/>
            <person name="Filipski A."/>
            <person name="Findeiss S."/>
            <person name="Freyhult E."/>
            <person name="Fulton L."/>
            <person name="Fulton R."/>
            <person name="Garcia A.C."/>
            <person name="Gardiner A."/>
            <person name="Garfield D.A."/>
            <person name="Garvin B.E."/>
            <person name="Gibson G."/>
            <person name="Gilbert D."/>
            <person name="Gnerre S."/>
            <person name="Godfrey J."/>
            <person name="Good R."/>
            <person name="Gotea V."/>
            <person name="Gravely B."/>
            <person name="Greenberg A.J."/>
            <person name="Griffiths-Jones S."/>
            <person name="Gross S."/>
            <person name="Guigo R."/>
            <person name="Gustafson E.A."/>
            <person name="Haerty W."/>
            <person name="Hahn M.W."/>
            <person name="Halligan D.L."/>
            <person name="Halpern A.L."/>
            <person name="Halter G.M."/>
            <person name="Han M.V."/>
            <person name="Heger A."/>
            <person name="Hillier L."/>
            <person name="Hinrichs A.S."/>
            <person name="Holmes I."/>
            <person name="Hoskins R.A."/>
            <person name="Hubisz M.J."/>
            <person name="Hultmark D."/>
            <person name="Huntley M.A."/>
            <person name="Jaffe D.B."/>
            <person name="Jagadeeshan S."/>
            <person name="Jeck W.R."/>
            <person name="Johnson J."/>
            <person name="Jones C.D."/>
            <person name="Jordan W.C."/>
            <person name="Karpen G.H."/>
            <person name="Kataoka E."/>
            <person name="Keightley P.D."/>
            <person name="Kheradpour P."/>
            <person name="Kirkness E.F."/>
            <person name="Koerich L.B."/>
            <person name="Kristiansen K."/>
            <person name="Kudrna D."/>
            <person name="Kulathinal R.J."/>
            <person name="Kumar S."/>
            <person name="Kwok R."/>
            <person name="Lander E."/>
            <person name="Langley C.H."/>
            <person name="Lapoint R."/>
            <person name="Lazzaro B.P."/>
            <person name="Lee S.J."/>
            <person name="Levesque L."/>
            <person name="Li R."/>
            <person name="Lin C.F."/>
            <person name="Lin M.F."/>
            <person name="Lindblad-Toh K."/>
            <person name="Llopart A."/>
            <person name="Long M."/>
            <person name="Low L."/>
            <person name="Lozovsky E."/>
            <person name="Lu J."/>
            <person name="Luo M."/>
            <person name="Machado C.A."/>
            <person name="Makalowski W."/>
            <person name="Marzo M."/>
            <person name="Matsuda M."/>
            <person name="Matzkin L."/>
            <person name="McAllister B."/>
            <person name="McBride C.S."/>
            <person name="McKernan B."/>
            <person name="McKernan K."/>
            <person name="Mendez-Lago M."/>
            <person name="Minx P."/>
            <person name="Mollenhauer M.U."/>
            <person name="Montooth K."/>
            <person name="Mount S.M."/>
            <person name="Mu X."/>
            <person name="Myers E."/>
            <person name="Negre B."/>
            <person name="Newfeld S."/>
            <person name="Nielsen R."/>
            <person name="Noor M.A."/>
            <person name="O'Grady P."/>
            <person name="Pachter L."/>
            <person name="Papaceit M."/>
            <person name="Parisi M.J."/>
            <person name="Parisi M."/>
            <person name="Parts L."/>
            <person name="Pedersen J.S."/>
            <person name="Pesole G."/>
            <person name="Phillippy A.M."/>
            <person name="Ponting C.P."/>
            <person name="Pop M."/>
            <person name="Porcelli D."/>
            <person name="Powell J.R."/>
            <person name="Prohaska S."/>
            <person name="Pruitt K."/>
            <person name="Puig M."/>
            <person name="Quesneville H."/>
            <person name="Ram K.R."/>
            <person name="Rand D."/>
            <person name="Rasmussen M.D."/>
            <person name="Reed L.K."/>
            <person name="Reenan R."/>
            <person name="Reily A."/>
            <person name="Remington K.A."/>
            <person name="Rieger T.T."/>
            <person name="Ritchie M.G."/>
            <person name="Robin C."/>
            <person name="Rogers Y.H."/>
            <person name="Rohde C."/>
            <person name="Rozas J."/>
            <person name="Rubenfield M.J."/>
            <person name="Ruiz A."/>
            <person name="Russo S."/>
            <person name="Salzberg S.L."/>
            <person name="Sanchez-Gracia A."/>
            <person name="Saranga D.J."/>
            <person name="Sato H."/>
            <person name="Schaeffer S.W."/>
            <person name="Schatz M.C."/>
            <person name="Schlenke T."/>
            <person name="Schwartz R."/>
            <person name="Segarra C."/>
            <person name="Singh R.S."/>
            <person name="Sirot L."/>
            <person name="Sirota M."/>
            <person name="Sisneros N.B."/>
            <person name="Smith C.D."/>
            <person name="Smith T.F."/>
            <person name="Spieth J."/>
            <person name="Stage D.E."/>
            <person name="Stark A."/>
            <person name="Stephan W."/>
            <person name="Strausberg R.L."/>
            <person name="Strempel S."/>
            <person name="Sturgill D."/>
            <person name="Sutton G."/>
            <person name="Sutton G.G."/>
            <person name="Tao W."/>
            <person name="Teichmann S."/>
            <person name="Tobari Y.N."/>
            <person name="Tomimura Y."/>
            <person name="Tsolas J.M."/>
            <person name="Valente V.L."/>
            <person name="Venter E."/>
            <person name="Venter J.C."/>
            <person name="Vicario S."/>
            <person name="Vieira F.G."/>
            <person name="Vilella A.J."/>
            <person name="Villasante A."/>
            <person name="Walenz B."/>
            <person name="Wang J."/>
            <person name="Wasserman M."/>
            <person name="Watts T."/>
            <person name="Wilson D."/>
            <person name="Wilson R.K."/>
            <person name="Wing R.A."/>
            <person name="Wolfner M.F."/>
            <person name="Wong A."/>
            <person name="Wong G.K."/>
            <person name="Wu C.I."/>
            <person name="Wu G."/>
            <person name="Yamamoto D."/>
            <person name="Yang H.P."/>
            <person name="Yang S.P."/>
            <person name="Yorke J.A."/>
            <person name="Yoshida K."/>
            <person name="Zdobnov E."/>
            <person name="Zhang P."/>
            <person name="Zhang Y."/>
            <person name="Zimin A.V."/>
            <person name="Baldwin J."/>
            <person name="Abdouelleil A."/>
            <person name="Abdulkadir J."/>
            <person name="Abebe A."/>
            <person name="Abera B."/>
            <person name="Abreu J."/>
            <person name="Acer S.C."/>
            <person name="Aftuck L."/>
            <person name="Alexander A."/>
            <person name="An P."/>
            <person name="Anderson E."/>
            <person name="Anderson S."/>
            <person name="Arachi H."/>
            <person name="Azer M."/>
            <person name="Bachantsang P."/>
            <person name="Barry A."/>
            <person name="Bayul T."/>
            <person name="Berlin A."/>
            <person name="Bessette D."/>
            <person name="Bloom T."/>
            <person name="Blye J."/>
            <person name="Boguslavskiy L."/>
            <person name="Bonnet C."/>
            <person name="Boukhgalter B."/>
            <person name="Bourzgui I."/>
            <person name="Brown A."/>
            <person name="Cahill P."/>
            <person name="Channer S."/>
            <person name="Cheshatsang Y."/>
            <person name="Chuda L."/>
            <person name="Citroen M."/>
            <person name="Collymore A."/>
            <person name="Cooke P."/>
            <person name="Costello M."/>
            <person name="D'Aco K."/>
            <person name="Daza R."/>
            <person name="De Haan G."/>
            <person name="DeGray S."/>
            <person name="DeMaso C."/>
            <person name="Dhargay N."/>
            <person name="Dooley K."/>
            <person name="Dooley E."/>
            <person name="Doricent M."/>
            <person name="Dorje P."/>
            <person name="Dorjee K."/>
            <person name="Dupes A."/>
            <person name="Elong R."/>
            <person name="Falk J."/>
            <person name="Farina A."/>
            <person name="Faro S."/>
            <person name="Ferguson D."/>
            <person name="Fisher S."/>
            <person name="Foley C.D."/>
            <person name="Franke A."/>
            <person name="Friedrich D."/>
            <person name="Gadbois L."/>
            <person name="Gearin G."/>
            <person name="Gearin C.R."/>
            <person name="Giannoukos G."/>
            <person name="Goode T."/>
            <person name="Graham J."/>
            <person name="Grandbois E."/>
            <person name="Grewal S."/>
            <person name="Gyaltsen K."/>
            <person name="Hafez N."/>
            <person name="Hagos B."/>
            <person name="Hall J."/>
            <person name="Henson C."/>
            <person name="Hollinger A."/>
            <person name="Honan T."/>
            <person name="Huard M.D."/>
            <person name="Hughes L."/>
            <person name="Hurhula B."/>
            <person name="Husby M.E."/>
            <person name="Kamat A."/>
            <person name="Kanga B."/>
            <person name="Kashin S."/>
            <person name="Khazanovich D."/>
            <person name="Kisner P."/>
            <person name="Lance K."/>
            <person name="Lara M."/>
            <person name="Lee W."/>
            <person name="Lennon N."/>
            <person name="Letendre F."/>
            <person name="LeVine R."/>
            <person name="Lipovsky A."/>
            <person name="Liu X."/>
            <person name="Liu J."/>
            <person name="Liu S."/>
            <person name="Lokyitsang T."/>
            <person name="Lokyitsang Y."/>
            <person name="Lubonja R."/>
            <person name="Lui A."/>
            <person name="MacDonald P."/>
            <person name="Magnisalis V."/>
            <person name="Maru K."/>
            <person name="Matthews C."/>
            <person name="McCusker W."/>
            <person name="McDonough S."/>
            <person name="Mehta T."/>
            <person name="Meldrim J."/>
            <person name="Meneus L."/>
            <person name="Mihai O."/>
            <person name="Mihalev A."/>
            <person name="Mihova T."/>
            <person name="Mittelman R."/>
            <person name="Mlenga V."/>
            <person name="Montmayeur A."/>
            <person name="Mulrain L."/>
            <person name="Navidi A."/>
            <person name="Naylor J."/>
            <person name="Negash T."/>
            <person name="Nguyen T."/>
            <person name="Nguyen N."/>
            <person name="Nicol R."/>
            <person name="Norbu C."/>
            <person name="Norbu N."/>
            <person name="Novod N."/>
            <person name="O'Neill B."/>
            <person name="Osman S."/>
            <person name="Markiewicz E."/>
            <person name="Oyono O.L."/>
            <person name="Patti C."/>
            <person name="Phunkhang P."/>
            <person name="Pierre F."/>
            <person name="Priest M."/>
            <person name="Raghuraman S."/>
            <person name="Rege F."/>
            <person name="Reyes R."/>
            <person name="Rise C."/>
            <person name="Rogov P."/>
            <person name="Ross K."/>
            <person name="Ryan E."/>
            <person name="Settipalli S."/>
            <person name="Shea T."/>
            <person name="Sherpa N."/>
            <person name="Shi L."/>
            <person name="Shih D."/>
            <person name="Sparrow T."/>
            <person name="Spaulding J."/>
            <person name="Stalker J."/>
            <person name="Stange-Thomann N."/>
            <person name="Stavropoulos S."/>
            <person name="Stone C."/>
            <person name="Strader C."/>
            <person name="Tesfaye S."/>
            <person name="Thomson T."/>
            <person name="Thoulutsang Y."/>
            <person name="Thoulutsang D."/>
            <person name="Topham K."/>
            <person name="Topping I."/>
            <person name="Tsamla T."/>
            <person name="Vassiliev H."/>
            <person name="Vo A."/>
            <person name="Wangchuk T."/>
            <person name="Wangdi T."/>
            <person name="Weiand M."/>
            <person name="Wilkinson J."/>
            <person name="Wilson A."/>
            <person name="Yadav S."/>
            <person name="Young G."/>
            <person name="Yu Q."/>
            <person name="Zembek L."/>
            <person name="Zhong D."/>
            <person name="Zimmer A."/>
            <person name="Zwirko Z."/>
            <person name="Jaffe D.B."/>
            <person name="Alvarez P."/>
            <person name="Brockman W."/>
            <person name="Butler J."/>
            <person name="Chin C."/>
            <person name="Gnerre S."/>
            <person name="Grabherr M."/>
            <person name="Kleber M."/>
            <person name="Mauceli E."/>
            <person name="MacCallum I."/>
        </authorList>
    </citation>
    <scope>NUCLEOTIDE SEQUENCE [LARGE SCALE GENOMIC DNA]</scope>
    <source>
        <strain evidence="9">Tucson 15287-2541.00</strain>
    </source>
</reference>
<dbReference type="FunCoup" id="B4J664">
    <property type="interactions" value="116"/>
</dbReference>
<dbReference type="STRING" id="7222.B4J664"/>
<dbReference type="InParanoid" id="B4J664"/>
<dbReference type="PANTHER" id="PTHR10270:SF323">
    <property type="entry name" value="TRANSCRIPTION FACTOR SOX-14-RELATED"/>
    <property type="match status" value="1"/>
</dbReference>
<dbReference type="Gene3D" id="1.10.30.10">
    <property type="entry name" value="High mobility group box domain"/>
    <property type="match status" value="1"/>
</dbReference>
<dbReference type="Proteomes" id="UP000001070">
    <property type="component" value="Unassembled WGS sequence"/>
</dbReference>
<dbReference type="SMART" id="SM00398">
    <property type="entry name" value="HMG"/>
    <property type="match status" value="1"/>
</dbReference>
<dbReference type="GO" id="GO:0000978">
    <property type="term" value="F:RNA polymerase II cis-regulatory region sequence-specific DNA binding"/>
    <property type="evidence" value="ECO:0007669"/>
    <property type="project" value="TreeGrafter"/>
</dbReference>
<dbReference type="SMR" id="B4J664"/>
<feature type="compositionally biased region" description="Low complexity" evidence="6">
    <location>
        <begin position="93"/>
        <end position="124"/>
    </location>
</feature>
<gene>
    <name evidence="8" type="primary">Dgri\GH20178</name>
    <name evidence="8" type="ORF">Dgri_GH20178</name>
</gene>
<keyword evidence="2 5" id="KW-0238">DNA-binding</keyword>
<dbReference type="GO" id="GO:0030182">
    <property type="term" value="P:neuron differentiation"/>
    <property type="evidence" value="ECO:0007669"/>
    <property type="project" value="TreeGrafter"/>
</dbReference>
<feature type="compositionally biased region" description="Basic residues" evidence="6">
    <location>
        <begin position="319"/>
        <end position="331"/>
    </location>
</feature>
<dbReference type="PhylomeDB" id="B4J664"/>
<feature type="compositionally biased region" description="Polar residues" evidence="6">
    <location>
        <begin position="136"/>
        <end position="146"/>
    </location>
</feature>
<feature type="region of interest" description="Disordered" evidence="6">
    <location>
        <begin position="310"/>
        <end position="331"/>
    </location>
</feature>
<evidence type="ECO:0000313" key="9">
    <source>
        <dbReference type="Proteomes" id="UP000001070"/>
    </source>
</evidence>
<evidence type="ECO:0000256" key="2">
    <source>
        <dbReference type="ARBA" id="ARBA00023125"/>
    </source>
</evidence>
<feature type="domain" description="HMG box" evidence="7">
    <location>
        <begin position="1"/>
        <end position="65"/>
    </location>
</feature>
<dbReference type="OrthoDB" id="6247875at2759"/>
<organism evidence="9">
    <name type="scientific">Drosophila grimshawi</name>
    <name type="common">Hawaiian fruit fly</name>
    <name type="synonym">Idiomyia grimshawi</name>
    <dbReference type="NCBI Taxonomy" id="7222"/>
    <lineage>
        <taxon>Eukaryota</taxon>
        <taxon>Metazoa</taxon>
        <taxon>Ecdysozoa</taxon>
        <taxon>Arthropoda</taxon>
        <taxon>Hexapoda</taxon>
        <taxon>Insecta</taxon>
        <taxon>Pterygota</taxon>
        <taxon>Neoptera</taxon>
        <taxon>Endopterygota</taxon>
        <taxon>Diptera</taxon>
        <taxon>Brachycera</taxon>
        <taxon>Muscomorpha</taxon>
        <taxon>Ephydroidea</taxon>
        <taxon>Drosophilidae</taxon>
        <taxon>Drosophila</taxon>
        <taxon>Hawaiian Drosophila</taxon>
    </lineage>
</organism>
<dbReference type="GO" id="GO:0001228">
    <property type="term" value="F:DNA-binding transcription activator activity, RNA polymerase II-specific"/>
    <property type="evidence" value="ECO:0007669"/>
    <property type="project" value="TreeGrafter"/>
</dbReference>
<keyword evidence="9" id="KW-1185">Reference proteome</keyword>
<dbReference type="PANTHER" id="PTHR10270">
    <property type="entry name" value="SOX TRANSCRIPTION FACTOR"/>
    <property type="match status" value="1"/>
</dbReference>
<proteinExistence type="predicted"/>
<evidence type="ECO:0000256" key="5">
    <source>
        <dbReference type="PROSITE-ProRule" id="PRU00267"/>
    </source>
</evidence>
<sequence>MNAFMVWSQMERRKICERTPDLHNAEISKELGKRWQLLDKDDKQPYIIEAENLRKLHMIEYPNYKYRPQKKQARLSVVLKQDPDSDIKQDPHNNNNNNNNHNNNNNNNNDNTNTTTTSTSVSSNGTCTAGRKNKRTTSTCQSGTPSKRSKNDSGDTTVIKNNNNNSNSKYNVKTPSDSVDILLPLDKDFLNYQSAEFLPTTNHTNNNNHHHGELSSSDTIKVETLSESNPNNNTTQDNISPDVFQYFQLASDDSSLEVVNGQTNFGDAEPNFDTEENIVNDANLHSASHHLSPYVQECFTDDDCIGGGGGVGSDSNATHHQHQHQHQHYHQHQHPAISSFAAAAAGGIQQQTVTMNIEIHNNSSALSYVEHTFHTDEFNAIPSAADDSDCSILTATHSPHIGFCDGSLVDAAEGMANPYGSSSGSTTHPDYSSNLIGAHNNDLNYTVHDNNGALLSYTIEDLPPQPTGSHLEFNTNRYEFSNLYKM</sequence>
<evidence type="ECO:0000256" key="1">
    <source>
        <dbReference type="ARBA" id="ARBA00023015"/>
    </source>
</evidence>
<feature type="region of interest" description="Disordered" evidence="6">
    <location>
        <begin position="83"/>
        <end position="174"/>
    </location>
</feature>
<dbReference type="GO" id="GO:0007420">
    <property type="term" value="P:brain development"/>
    <property type="evidence" value="ECO:0007669"/>
    <property type="project" value="TreeGrafter"/>
</dbReference>
<keyword evidence="4 5" id="KW-0539">Nucleus</keyword>
<evidence type="ECO:0000259" key="7">
    <source>
        <dbReference type="PROSITE" id="PS50118"/>
    </source>
</evidence>
<evidence type="ECO:0000256" key="4">
    <source>
        <dbReference type="ARBA" id="ARBA00023242"/>
    </source>
</evidence>
<dbReference type="PROSITE" id="PS50118">
    <property type="entry name" value="HMG_BOX_2"/>
    <property type="match status" value="1"/>
</dbReference>
<dbReference type="SUPFAM" id="SSF47095">
    <property type="entry name" value="HMG-box"/>
    <property type="match status" value="1"/>
</dbReference>
<dbReference type="Pfam" id="PF00505">
    <property type="entry name" value="HMG_box"/>
    <property type="match status" value="1"/>
</dbReference>
<feature type="compositionally biased region" description="Low complexity" evidence="6">
    <location>
        <begin position="160"/>
        <end position="171"/>
    </location>
</feature>